<dbReference type="Proteomes" id="UP000242164">
    <property type="component" value="Unassembled WGS sequence"/>
</dbReference>
<dbReference type="AlphaFoldDB" id="A0AAX2CE95"/>
<dbReference type="RefSeq" id="WP_087098097.1">
    <property type="nucleotide sequence ID" value="NZ_CP066179.1"/>
</dbReference>
<comment type="caution">
    <text evidence="1">The sequence shown here is derived from an EMBL/GenBank/DDBJ whole genome shotgun (WGS) entry which is preliminary data.</text>
</comment>
<evidence type="ECO:0000313" key="2">
    <source>
        <dbReference type="Proteomes" id="UP000242164"/>
    </source>
</evidence>
<evidence type="ECO:0000313" key="1">
    <source>
        <dbReference type="EMBL" id="SCL87758.1"/>
    </source>
</evidence>
<reference evidence="1 2" key="1">
    <citation type="submission" date="2016-08" db="EMBL/GenBank/DDBJ databases">
        <authorList>
            <person name="Loux V."/>
            <person name="Rue O."/>
        </authorList>
    </citation>
    <scope>NUCLEOTIDE SEQUENCE [LARGE SCALE GENOMIC DNA]</scope>
    <source>
        <strain evidence="1 2">AFSSA_08CEB44bac</strain>
    </source>
</reference>
<accession>A0AAX2CE95</accession>
<proteinExistence type="predicted"/>
<protein>
    <recommendedName>
        <fullName evidence="3">YolD-like family protein</fullName>
    </recommendedName>
</protein>
<evidence type="ECO:0008006" key="3">
    <source>
        <dbReference type="Google" id="ProtNLM"/>
    </source>
</evidence>
<dbReference type="EMBL" id="FMIK01000019">
    <property type="protein sequence ID" value="SCL87758.1"/>
    <property type="molecule type" value="Genomic_DNA"/>
</dbReference>
<organism evidence="1 2">
    <name type="scientific">Bacillus cytotoxicus</name>
    <dbReference type="NCBI Taxonomy" id="580165"/>
    <lineage>
        <taxon>Bacteria</taxon>
        <taxon>Bacillati</taxon>
        <taxon>Bacillota</taxon>
        <taxon>Bacilli</taxon>
        <taxon>Bacillales</taxon>
        <taxon>Bacillaceae</taxon>
        <taxon>Bacillus</taxon>
        <taxon>Bacillus cereus group</taxon>
    </lineage>
</organism>
<sequence>MGEFKQGALPHWDYMWKDEAGRRLVGIVMFPERRKHMKEIVERIKYAYEQGNRIETTVKVQHTYQHVEGTVVYFDEEAPVFTIQDKEENFHHIFIKDVSKLNIINE</sequence>
<name>A0AAX2CE95_9BACI</name>
<gene>
    <name evidence="1" type="ORF">BCB44BAC_01203</name>
</gene>